<evidence type="ECO:0000256" key="4">
    <source>
        <dbReference type="RuleBase" id="RU004020"/>
    </source>
</evidence>
<name>A0A7S4ATW8_9STRA</name>
<feature type="compositionally biased region" description="Low complexity" evidence="5">
    <location>
        <begin position="492"/>
        <end position="523"/>
    </location>
</feature>
<dbReference type="FunFam" id="1.10.10.10:FF:000479">
    <property type="entry name" value="Predicted protein"/>
    <property type="match status" value="1"/>
</dbReference>
<accession>A0A7S4ATW8</accession>
<gene>
    <name evidence="7" type="ORF">PAUS00366_LOCUS18917</name>
</gene>
<dbReference type="GO" id="GO:0005634">
    <property type="term" value="C:nucleus"/>
    <property type="evidence" value="ECO:0007669"/>
    <property type="project" value="UniProtKB-SubCell"/>
</dbReference>
<dbReference type="InterPro" id="IPR036390">
    <property type="entry name" value="WH_DNA-bd_sf"/>
</dbReference>
<dbReference type="SMART" id="SM00415">
    <property type="entry name" value="HSF"/>
    <property type="match status" value="1"/>
</dbReference>
<organism evidence="7">
    <name type="scientific">Pseudo-nitzschia australis</name>
    <dbReference type="NCBI Taxonomy" id="44445"/>
    <lineage>
        <taxon>Eukaryota</taxon>
        <taxon>Sar</taxon>
        <taxon>Stramenopiles</taxon>
        <taxon>Ochrophyta</taxon>
        <taxon>Bacillariophyta</taxon>
        <taxon>Bacillariophyceae</taxon>
        <taxon>Bacillariophycidae</taxon>
        <taxon>Bacillariales</taxon>
        <taxon>Bacillariaceae</taxon>
        <taxon>Pseudo-nitzschia</taxon>
    </lineage>
</organism>
<feature type="compositionally biased region" description="Acidic residues" evidence="5">
    <location>
        <begin position="563"/>
        <end position="578"/>
    </location>
</feature>
<dbReference type="Pfam" id="PF00447">
    <property type="entry name" value="HSF_DNA-bind"/>
    <property type="match status" value="1"/>
</dbReference>
<dbReference type="InterPro" id="IPR036388">
    <property type="entry name" value="WH-like_DNA-bd_sf"/>
</dbReference>
<keyword evidence="3" id="KW-0539">Nucleus</keyword>
<dbReference type="SUPFAM" id="SSF46785">
    <property type="entry name" value="Winged helix' DNA-binding domain"/>
    <property type="match status" value="1"/>
</dbReference>
<feature type="region of interest" description="Disordered" evidence="5">
    <location>
        <begin position="323"/>
        <end position="598"/>
    </location>
</feature>
<feature type="region of interest" description="Disordered" evidence="5">
    <location>
        <begin position="1"/>
        <end position="35"/>
    </location>
</feature>
<protein>
    <recommendedName>
        <fullName evidence="6">HSF-type DNA-binding domain-containing protein</fullName>
    </recommendedName>
</protein>
<comment type="similarity">
    <text evidence="4">Belongs to the HSF family.</text>
</comment>
<sequence>MSTTMGSNVADVSANPAPSLDAAGNGVDPDKINTDNAAPITVDAMKEKLSVANDGVPSSSSAMETKHPTTAMDTAKSLNESNNKIIKELDDEAAKTFPQILMEILTNDEDSDTIAWLPHGRSFIIYKKKKFAAQVLVKYFKATKFTSFTRKLNRWGFTRVTRGTEMGSYFHKMFLRDNPELCLRMSSHTSSKYHHSQHPHEASNSIQNSPHMHGHVMMNPGGVPGFVPPGALGMPVVPFPFYGMPGMAPGAARAPLVSPPSGLPVTTPVQANMPTPPTTAAEFSQQNQYINQQLQHLQWQQFQLQQYQHQQIQAATAAAANNSNSYGAPYQQPAPVAPSSPDGSPYPHQQLQSQVPSGPPGSTPPPPLNAPDTPRAGQHPPSTDQGENRQHSSPTPPIPVQQQQQQQVTPLMPPSPQDGAHPAQQHRHYQNQQMHPDAAQQPPTHHPYGHNTQYQYGQHQSHLPHGPTHSHQGVSSGSIPPPIHHGGHFAGQQPPQAQLHPYPYQYPQQQPYHHHNLQQQQQQDYSPAIHLQKTTGPGQQQQSEMAPLTPPLQSSAQVPTPEAADEIVDPLDQGEETNDSAIAVVDDVNDKGDEDIGV</sequence>
<dbReference type="InterPro" id="IPR000232">
    <property type="entry name" value="HSF_DNA-bd"/>
</dbReference>
<reference evidence="7" key="1">
    <citation type="submission" date="2021-01" db="EMBL/GenBank/DDBJ databases">
        <authorList>
            <person name="Corre E."/>
            <person name="Pelletier E."/>
            <person name="Niang G."/>
            <person name="Scheremetjew M."/>
            <person name="Finn R."/>
            <person name="Kale V."/>
            <person name="Holt S."/>
            <person name="Cochrane G."/>
            <person name="Meng A."/>
            <person name="Brown T."/>
            <person name="Cohen L."/>
        </authorList>
    </citation>
    <scope>NUCLEOTIDE SEQUENCE</scope>
    <source>
        <strain evidence="7">10249 10 AB</strain>
    </source>
</reference>
<feature type="compositionally biased region" description="Polar residues" evidence="5">
    <location>
        <begin position="450"/>
        <end position="461"/>
    </location>
</feature>
<evidence type="ECO:0000256" key="5">
    <source>
        <dbReference type="SAM" id="MobiDB-lite"/>
    </source>
</evidence>
<keyword evidence="2" id="KW-0238">DNA-binding</keyword>
<dbReference type="PANTHER" id="PTHR10015:SF206">
    <property type="entry name" value="HSF-TYPE DNA-BINDING DOMAIN-CONTAINING PROTEIN"/>
    <property type="match status" value="1"/>
</dbReference>
<dbReference type="GO" id="GO:0003700">
    <property type="term" value="F:DNA-binding transcription factor activity"/>
    <property type="evidence" value="ECO:0007669"/>
    <property type="project" value="InterPro"/>
</dbReference>
<evidence type="ECO:0000259" key="6">
    <source>
        <dbReference type="SMART" id="SM00415"/>
    </source>
</evidence>
<feature type="domain" description="HSF-type DNA-binding" evidence="6">
    <location>
        <begin position="93"/>
        <end position="188"/>
    </location>
</feature>
<feature type="compositionally biased region" description="Pro residues" evidence="5">
    <location>
        <begin position="357"/>
        <end position="369"/>
    </location>
</feature>
<feature type="compositionally biased region" description="Low complexity" evidence="5">
    <location>
        <begin position="400"/>
        <end position="410"/>
    </location>
</feature>
<proteinExistence type="inferred from homology"/>
<evidence type="ECO:0000256" key="2">
    <source>
        <dbReference type="ARBA" id="ARBA00023125"/>
    </source>
</evidence>
<dbReference type="GO" id="GO:0043565">
    <property type="term" value="F:sequence-specific DNA binding"/>
    <property type="evidence" value="ECO:0007669"/>
    <property type="project" value="InterPro"/>
</dbReference>
<feature type="compositionally biased region" description="Polar residues" evidence="5">
    <location>
        <begin position="469"/>
        <end position="478"/>
    </location>
</feature>
<dbReference type="AlphaFoldDB" id="A0A7S4ATW8"/>
<dbReference type="Gene3D" id="1.10.10.10">
    <property type="entry name" value="Winged helix-like DNA-binding domain superfamily/Winged helix DNA-binding domain"/>
    <property type="match status" value="1"/>
</dbReference>
<evidence type="ECO:0000256" key="1">
    <source>
        <dbReference type="ARBA" id="ARBA00004123"/>
    </source>
</evidence>
<comment type="subcellular location">
    <subcellularLocation>
        <location evidence="1">Nucleus</location>
    </subcellularLocation>
</comment>
<evidence type="ECO:0000256" key="3">
    <source>
        <dbReference type="ARBA" id="ARBA00023242"/>
    </source>
</evidence>
<dbReference type="PANTHER" id="PTHR10015">
    <property type="entry name" value="HEAT SHOCK TRANSCRIPTION FACTOR"/>
    <property type="match status" value="1"/>
</dbReference>
<feature type="compositionally biased region" description="Polar residues" evidence="5">
    <location>
        <begin position="532"/>
        <end position="544"/>
    </location>
</feature>
<dbReference type="EMBL" id="HBIX01028032">
    <property type="protein sequence ID" value="CAE0726160.1"/>
    <property type="molecule type" value="Transcribed_RNA"/>
</dbReference>
<evidence type="ECO:0000313" key="7">
    <source>
        <dbReference type="EMBL" id="CAE0726160.1"/>
    </source>
</evidence>